<dbReference type="RefSeq" id="WP_281841526.1">
    <property type="nucleotide sequence ID" value="NZ_BROH01000003.1"/>
</dbReference>
<comment type="similarity">
    <text evidence="1">Belongs to the PhzF family.</text>
</comment>
<evidence type="ECO:0000313" key="2">
    <source>
        <dbReference type="EMBL" id="GKY87539.1"/>
    </source>
</evidence>
<dbReference type="InterPro" id="IPR003719">
    <property type="entry name" value="Phenazine_PhzF-like"/>
</dbReference>
<comment type="caution">
    <text evidence="2">The sequence shown here is derived from an EMBL/GenBank/DDBJ whole genome shotgun (WGS) entry which is preliminary data.</text>
</comment>
<gene>
    <name evidence="2" type="ORF">STA1M1_14080</name>
</gene>
<dbReference type="PANTHER" id="PTHR13774">
    <property type="entry name" value="PHENAZINE BIOSYNTHESIS PROTEIN"/>
    <property type="match status" value="1"/>
</dbReference>
<dbReference type="Gene3D" id="3.10.310.10">
    <property type="entry name" value="Diaminopimelate Epimerase, Chain A, domain 1"/>
    <property type="match status" value="2"/>
</dbReference>
<dbReference type="PIRSF" id="PIRSF016184">
    <property type="entry name" value="PhzC_PhzF"/>
    <property type="match status" value="1"/>
</dbReference>
<dbReference type="PANTHER" id="PTHR13774:SF32">
    <property type="entry name" value="ANTISENSE-ENHANCING SEQUENCE 1"/>
    <property type="match status" value="1"/>
</dbReference>
<dbReference type="SUPFAM" id="SSF54506">
    <property type="entry name" value="Diaminopimelate epimerase-like"/>
    <property type="match status" value="1"/>
</dbReference>
<sequence>MTGYLVYDVFTDRRYGGNQLAILPDARDLPEAELQLIAQEFNFSETVFLYPPDKPGHDARIRIFTPTMELPFAGHPTIGTAVMLGDAGLGPDLVLELGIGPLNARVEGSRASFTTGMALKRLAAPETALVADALGIAAGEIAARPVMATLGLGFTFTPLVSRAALAACSPDIAAFRRGAEAHPEGMDFAQYAYVEDGNTIHARMFAPLDNIPEDPATGSAAATLAALLAEMRGAPVALTIRQGEDMGRPSLIEASATPGGPVTVSGEAVPVTRGELLR</sequence>
<keyword evidence="3" id="KW-1185">Reference proteome</keyword>
<organism evidence="2 3">
    <name type="scientific">Sinisalibacter aestuarii</name>
    <dbReference type="NCBI Taxonomy" id="2949426"/>
    <lineage>
        <taxon>Bacteria</taxon>
        <taxon>Pseudomonadati</taxon>
        <taxon>Pseudomonadota</taxon>
        <taxon>Alphaproteobacteria</taxon>
        <taxon>Rhodobacterales</taxon>
        <taxon>Roseobacteraceae</taxon>
        <taxon>Sinisalibacter</taxon>
    </lineage>
</organism>
<proteinExistence type="inferred from homology"/>
<evidence type="ECO:0000313" key="3">
    <source>
        <dbReference type="Proteomes" id="UP001144205"/>
    </source>
</evidence>
<dbReference type="NCBIfam" id="TIGR00654">
    <property type="entry name" value="PhzF_family"/>
    <property type="match status" value="1"/>
</dbReference>
<dbReference type="Pfam" id="PF02567">
    <property type="entry name" value="PhzC-PhzF"/>
    <property type="match status" value="1"/>
</dbReference>
<name>A0ABQ5LRA4_9RHOB</name>
<evidence type="ECO:0000256" key="1">
    <source>
        <dbReference type="ARBA" id="ARBA00008270"/>
    </source>
</evidence>
<dbReference type="EMBL" id="BROH01000003">
    <property type="protein sequence ID" value="GKY87539.1"/>
    <property type="molecule type" value="Genomic_DNA"/>
</dbReference>
<protein>
    <submittedName>
        <fullName evidence="2">Phenazine antibiotic biosynthesis-like protein</fullName>
    </submittedName>
</protein>
<reference evidence="2" key="1">
    <citation type="journal article" date="2023" name="Int. J. Syst. Evol. Microbiol.">
        <title>Sinisalibacter aestuarii sp. nov., isolated from estuarine sediment of the Arakawa River.</title>
        <authorList>
            <person name="Arafat S.T."/>
            <person name="Hirano S."/>
            <person name="Sato A."/>
            <person name="Takeuchi K."/>
            <person name="Yasuda T."/>
            <person name="Terahara T."/>
            <person name="Hamada M."/>
            <person name="Kobayashi T."/>
        </authorList>
    </citation>
    <scope>NUCLEOTIDE SEQUENCE</scope>
    <source>
        <strain evidence="2">B-399</strain>
    </source>
</reference>
<dbReference type="Proteomes" id="UP001144205">
    <property type="component" value="Unassembled WGS sequence"/>
</dbReference>
<accession>A0ABQ5LRA4</accession>